<reference evidence="2" key="1">
    <citation type="submission" date="2021-11" db="EMBL/GenBank/DDBJ databases">
        <authorList>
            <person name="Herlambang A."/>
            <person name="Guo Y."/>
            <person name="Takashima Y."/>
            <person name="Nishizawa T."/>
        </authorList>
    </citation>
    <scope>NUCLEOTIDE SEQUENCE</scope>
    <source>
        <strain evidence="2">E1425</strain>
    </source>
</reference>
<dbReference type="EMBL" id="BQFW01000005">
    <property type="protein sequence ID" value="GJJ71520.1"/>
    <property type="molecule type" value="Genomic_DNA"/>
</dbReference>
<organism evidence="2 3">
    <name type="scientific">Entomortierella parvispora</name>
    <dbReference type="NCBI Taxonomy" id="205924"/>
    <lineage>
        <taxon>Eukaryota</taxon>
        <taxon>Fungi</taxon>
        <taxon>Fungi incertae sedis</taxon>
        <taxon>Mucoromycota</taxon>
        <taxon>Mortierellomycotina</taxon>
        <taxon>Mortierellomycetes</taxon>
        <taxon>Mortierellales</taxon>
        <taxon>Mortierellaceae</taxon>
        <taxon>Entomortierella</taxon>
    </lineage>
</organism>
<dbReference type="SUPFAM" id="SSF52047">
    <property type="entry name" value="RNI-like"/>
    <property type="match status" value="1"/>
</dbReference>
<dbReference type="Proteomes" id="UP000827284">
    <property type="component" value="Unassembled WGS sequence"/>
</dbReference>
<feature type="signal peptide" evidence="1">
    <location>
        <begin position="1"/>
        <end position="24"/>
    </location>
</feature>
<proteinExistence type="predicted"/>
<keyword evidence="1" id="KW-0732">Signal</keyword>
<feature type="chain" id="PRO_5040482871" description="F-box domain-containing protein" evidence="1">
    <location>
        <begin position="25"/>
        <end position="595"/>
    </location>
</feature>
<accession>A0A9P3H7I8</accession>
<evidence type="ECO:0008006" key="4">
    <source>
        <dbReference type="Google" id="ProtNLM"/>
    </source>
</evidence>
<evidence type="ECO:0000256" key="1">
    <source>
        <dbReference type="SAM" id="SignalP"/>
    </source>
</evidence>
<gene>
    <name evidence="2" type="ORF">EMPS_03870</name>
</gene>
<dbReference type="OrthoDB" id="2366519at2759"/>
<evidence type="ECO:0000313" key="3">
    <source>
        <dbReference type="Proteomes" id="UP000827284"/>
    </source>
</evidence>
<comment type="caution">
    <text evidence="2">The sequence shown here is derived from an EMBL/GenBank/DDBJ whole genome shotgun (WGS) entry which is preliminary data.</text>
</comment>
<keyword evidence="3" id="KW-1185">Reference proteome</keyword>
<name>A0A9P3H7I8_9FUNG</name>
<sequence length="595" mass="67935">MTTRISIFDIPLLLDLVCQDLAQGDINRCTRVCKHWHAVFYPRLWQHIRISRKYILKRFRTESMVSLLKENSSLLQSITTYYSEVFRWLGDNPPLDRREPKHGLVFNSGQKTNRENNVNSLIGGTRRDENFGVHRLSIKEENSASLSPSADTCHGQPVVFQKSHGEFATRGLFQPFSFSRLTVIQCFNHTRKQSNVEANLNHLDRLLDIVELSLNLLVLELNQFRFLDTNVDRLSTVVWNHPSLQDLTVCSRRALYHTDVRDILRHCSRLKRLKLGGYPFTRSYNVEPASEEYDYSRFAPQSSLNELDFGNLHSWQGDLLDPFFKDCGQVQRIVVPQRIEVTSFAEAIKNHMPYLTFLDLSCSKLYGIEMAALITAVPALEGFKAPVGLFVKGNTILALLCHEMTLTEIHIVGCSCLGGGHVQELLTRCPHLVSLQAASTRPRSTNRHDDIVLTVSDIELNQQPWRCKGLRSLSLMFASEETELIPKTICDRVGQLVHLEDLFLRRQSDTENLHPRAIPAPALITNTTMAPESTLIDDATSSAVETDTLEAVVKMSLGLQKLRNLEFANFECYQGRDQLLRLKKRVPKLRYVLDY</sequence>
<reference evidence="2" key="2">
    <citation type="journal article" date="2022" name="Microbiol. Resour. Announc.">
        <title>Whole-Genome Sequence of Entomortierella parvispora E1425, a Mucoromycotan Fungus Associated with Burkholderiaceae-Related Endosymbiotic Bacteria.</title>
        <authorList>
            <person name="Herlambang A."/>
            <person name="Guo Y."/>
            <person name="Takashima Y."/>
            <person name="Narisawa K."/>
            <person name="Ohta H."/>
            <person name="Nishizawa T."/>
        </authorList>
    </citation>
    <scope>NUCLEOTIDE SEQUENCE</scope>
    <source>
        <strain evidence="2">E1425</strain>
    </source>
</reference>
<dbReference type="AlphaFoldDB" id="A0A9P3H7I8"/>
<dbReference type="InterPro" id="IPR032675">
    <property type="entry name" value="LRR_dom_sf"/>
</dbReference>
<evidence type="ECO:0000313" key="2">
    <source>
        <dbReference type="EMBL" id="GJJ71520.1"/>
    </source>
</evidence>
<dbReference type="Gene3D" id="3.80.10.10">
    <property type="entry name" value="Ribonuclease Inhibitor"/>
    <property type="match status" value="1"/>
</dbReference>
<protein>
    <recommendedName>
        <fullName evidence="4">F-box domain-containing protein</fullName>
    </recommendedName>
</protein>